<accession>A0A6G0XG89</accession>
<evidence type="ECO:0000313" key="2">
    <source>
        <dbReference type="Proteomes" id="UP000478052"/>
    </source>
</evidence>
<sequence>MISSTRDAIQEYNTECMSDTAVMKELENGNLVIALLHYPLKSRISCELKECGEILFIPRCFSKYRQVWF</sequence>
<protein>
    <submittedName>
        <fullName evidence="1">MULE domain-containing protein</fullName>
    </submittedName>
</protein>
<gene>
    <name evidence="1" type="ORF">FWK35_00028297</name>
</gene>
<evidence type="ECO:0000313" key="1">
    <source>
        <dbReference type="EMBL" id="KAF0739307.1"/>
    </source>
</evidence>
<keyword evidence="2" id="KW-1185">Reference proteome</keyword>
<organism evidence="1 2">
    <name type="scientific">Aphis craccivora</name>
    <name type="common">Cowpea aphid</name>
    <dbReference type="NCBI Taxonomy" id="307492"/>
    <lineage>
        <taxon>Eukaryota</taxon>
        <taxon>Metazoa</taxon>
        <taxon>Ecdysozoa</taxon>
        <taxon>Arthropoda</taxon>
        <taxon>Hexapoda</taxon>
        <taxon>Insecta</taxon>
        <taxon>Pterygota</taxon>
        <taxon>Neoptera</taxon>
        <taxon>Paraneoptera</taxon>
        <taxon>Hemiptera</taxon>
        <taxon>Sternorrhyncha</taxon>
        <taxon>Aphidomorpha</taxon>
        <taxon>Aphidoidea</taxon>
        <taxon>Aphididae</taxon>
        <taxon>Aphidini</taxon>
        <taxon>Aphis</taxon>
        <taxon>Aphis</taxon>
    </lineage>
</organism>
<dbReference type="Proteomes" id="UP000478052">
    <property type="component" value="Unassembled WGS sequence"/>
</dbReference>
<dbReference type="AlphaFoldDB" id="A0A6G0XG89"/>
<name>A0A6G0XG89_APHCR</name>
<comment type="caution">
    <text evidence="1">The sequence shown here is derived from an EMBL/GenBank/DDBJ whole genome shotgun (WGS) entry which is preliminary data.</text>
</comment>
<dbReference type="EMBL" id="VUJU01007864">
    <property type="protein sequence ID" value="KAF0739307.1"/>
    <property type="molecule type" value="Genomic_DNA"/>
</dbReference>
<proteinExistence type="predicted"/>
<reference evidence="1 2" key="1">
    <citation type="submission" date="2019-08" db="EMBL/GenBank/DDBJ databases">
        <title>Whole genome of Aphis craccivora.</title>
        <authorList>
            <person name="Voronova N.V."/>
            <person name="Shulinski R.S."/>
            <person name="Bandarenka Y.V."/>
            <person name="Zhorov D.G."/>
            <person name="Warner D."/>
        </authorList>
    </citation>
    <scope>NUCLEOTIDE SEQUENCE [LARGE SCALE GENOMIC DNA]</scope>
    <source>
        <strain evidence="1">180601</strain>
        <tissue evidence="1">Whole Body</tissue>
    </source>
</reference>